<dbReference type="PROSITE" id="PS50850">
    <property type="entry name" value="MFS"/>
    <property type="match status" value="1"/>
</dbReference>
<feature type="non-terminal residue" evidence="9">
    <location>
        <position position="1"/>
    </location>
</feature>
<evidence type="ECO:0000259" key="8">
    <source>
        <dbReference type="PROSITE" id="PS50850"/>
    </source>
</evidence>
<feature type="transmembrane region" description="Helical" evidence="7">
    <location>
        <begin position="575"/>
        <end position="596"/>
    </location>
</feature>
<keyword evidence="6 7" id="KW-0472">Membrane</keyword>
<dbReference type="InterPro" id="IPR005828">
    <property type="entry name" value="MFS_sugar_transport-like"/>
</dbReference>
<accession>A0A2G5EYZ6</accession>
<dbReference type="Gene3D" id="1.20.1250.20">
    <property type="entry name" value="MFS general substrate transporter like domains"/>
    <property type="match status" value="1"/>
</dbReference>
<dbReference type="PANTHER" id="PTHR23500">
    <property type="entry name" value="SOLUTE CARRIER FAMILY 2, FACILITATED GLUCOSE TRANSPORTER"/>
    <property type="match status" value="1"/>
</dbReference>
<keyword evidence="10" id="KW-1185">Reference proteome</keyword>
<feature type="transmembrane region" description="Helical" evidence="7">
    <location>
        <begin position="475"/>
        <end position="496"/>
    </location>
</feature>
<comment type="similarity">
    <text evidence="2">Belongs to the major facilitator superfamily. Sugar transporter (TC 2.A.1.1) family.</text>
</comment>
<dbReference type="InterPro" id="IPR045262">
    <property type="entry name" value="STP/PLT_plant"/>
</dbReference>
<feature type="transmembrane region" description="Helical" evidence="7">
    <location>
        <begin position="503"/>
        <end position="523"/>
    </location>
</feature>
<name>A0A2G5EYZ6_AQUCA</name>
<dbReference type="InterPro" id="IPR036259">
    <property type="entry name" value="MFS_trans_sf"/>
</dbReference>
<keyword evidence="4 7" id="KW-0812">Transmembrane</keyword>
<dbReference type="SUPFAM" id="SSF103473">
    <property type="entry name" value="MFS general substrate transporter"/>
    <property type="match status" value="1"/>
</dbReference>
<dbReference type="Proteomes" id="UP000230069">
    <property type="component" value="Unassembled WGS sequence"/>
</dbReference>
<feature type="transmembrane region" description="Helical" evidence="7">
    <location>
        <begin position="602"/>
        <end position="622"/>
    </location>
</feature>
<feature type="transmembrane region" description="Helical" evidence="7">
    <location>
        <begin position="535"/>
        <end position="554"/>
    </location>
</feature>
<evidence type="ECO:0000256" key="7">
    <source>
        <dbReference type="SAM" id="Phobius"/>
    </source>
</evidence>
<evidence type="ECO:0000256" key="2">
    <source>
        <dbReference type="ARBA" id="ARBA00010992"/>
    </source>
</evidence>
<evidence type="ECO:0000256" key="5">
    <source>
        <dbReference type="ARBA" id="ARBA00022989"/>
    </source>
</evidence>
<dbReference type="GO" id="GO:0016020">
    <property type="term" value="C:membrane"/>
    <property type="evidence" value="ECO:0007669"/>
    <property type="project" value="UniProtKB-SubCell"/>
</dbReference>
<evidence type="ECO:0000313" key="9">
    <source>
        <dbReference type="EMBL" id="PIA60974.1"/>
    </source>
</evidence>
<feature type="transmembrane region" description="Helical" evidence="7">
    <location>
        <begin position="246"/>
        <end position="264"/>
    </location>
</feature>
<feature type="transmembrane region" description="Helical" evidence="7">
    <location>
        <begin position="276"/>
        <end position="295"/>
    </location>
</feature>
<evidence type="ECO:0000256" key="1">
    <source>
        <dbReference type="ARBA" id="ARBA00004141"/>
    </source>
</evidence>
<dbReference type="GO" id="GO:0015144">
    <property type="term" value="F:carbohydrate transmembrane transporter activity"/>
    <property type="evidence" value="ECO:0007669"/>
    <property type="project" value="InterPro"/>
</dbReference>
<feature type="domain" description="Major facilitator superfamily (MFS) profile" evidence="8">
    <location>
        <begin position="187"/>
        <end position="626"/>
    </location>
</feature>
<evidence type="ECO:0000256" key="4">
    <source>
        <dbReference type="ARBA" id="ARBA00022692"/>
    </source>
</evidence>
<feature type="transmembrane region" description="Helical" evidence="7">
    <location>
        <begin position="12"/>
        <end position="31"/>
    </location>
</feature>
<feature type="transmembrane region" description="Helical" evidence="7">
    <location>
        <begin position="360"/>
        <end position="382"/>
    </location>
</feature>
<protein>
    <recommendedName>
        <fullName evidence="8">Major facilitator superfamily (MFS) profile domain-containing protein</fullName>
    </recommendedName>
</protein>
<dbReference type="InterPro" id="IPR020846">
    <property type="entry name" value="MFS_dom"/>
</dbReference>
<gene>
    <name evidence="9" type="ORF">AQUCO_00300472v1</name>
</gene>
<keyword evidence="5 7" id="KW-1133">Transmembrane helix</keyword>
<keyword evidence="3" id="KW-0813">Transport</keyword>
<proteinExistence type="inferred from homology"/>
<reference evidence="9 10" key="1">
    <citation type="submission" date="2017-09" db="EMBL/GenBank/DDBJ databases">
        <title>WGS assembly of Aquilegia coerulea Goldsmith.</title>
        <authorList>
            <person name="Hodges S."/>
            <person name="Kramer E."/>
            <person name="Nordborg M."/>
            <person name="Tomkins J."/>
            <person name="Borevitz J."/>
            <person name="Derieg N."/>
            <person name="Yan J."/>
            <person name="Mihaltcheva S."/>
            <person name="Hayes R.D."/>
            <person name="Rokhsar D."/>
        </authorList>
    </citation>
    <scope>NUCLEOTIDE SEQUENCE [LARGE SCALE GENOMIC DNA]</scope>
    <source>
        <strain evidence="10">cv. Goldsmith</strain>
    </source>
</reference>
<comment type="subcellular location">
    <subcellularLocation>
        <location evidence="1">Membrane</location>
        <topology evidence="1">Multi-pass membrane protein</topology>
    </subcellularLocation>
</comment>
<dbReference type="Pfam" id="PF00083">
    <property type="entry name" value="Sugar_tr"/>
    <property type="match status" value="1"/>
</dbReference>
<evidence type="ECO:0000256" key="3">
    <source>
        <dbReference type="ARBA" id="ARBA00022448"/>
    </source>
</evidence>
<dbReference type="EMBL" id="KZ305020">
    <property type="protein sequence ID" value="PIA60974.1"/>
    <property type="molecule type" value="Genomic_DNA"/>
</dbReference>
<feature type="transmembrane region" description="Helical" evidence="7">
    <location>
        <begin position="442"/>
        <end position="463"/>
    </location>
</feature>
<sequence>YCRSAPHSLRRMFFLHLLLPVGLSVFIISICRKCFFRERNDDRIDSHNLNGNLIPVAEIPLTPLSGIEVIEEAVPGIPPIPFNENEVVEEARPEALPETNFDRIDSHNLNGNLIPVAEIPLTPLSGIEVIEEAVPGIPPIPFNENEVVEEAGPEALPETNFEYPDRLLLADVVSEIQCRRTFTLNIIWLMANIAGMELGYGLILSASIFQQNDALYKLVPKLYHEHQKSAYNYFCAPPVWKLQAVVFSWSIVAILAGVFSFPLCRKWGWRNIIKTVSTLAILGSVISTSAIHLSMLIIGRLISSIAIGLAYQIIPKYIAEIAPSEARTPVDTVFQTSVIVGIGFGYVMDHTASLIRPWGWRLFLAVECVPSLALLLISFAILEAPRSLLERGLVDLAKAILIALRGSEIARTEFLEVVEKVNDSSRSFTGLLCRKYRPHLTIALLSQISGAFTGSISASILLPPVFTFLGFGQNYLYSVVESLAVLVAASLSVFLVKHLGRRILILYSFTFVVLSLVLIGIVLHGMELDTPLDRLSSITIVFLFCCLIIASNAATNPTGWMSEAFPLKLTWAGSILSTSSNWIFTFGVGQAVIVGICKLHELFFFLCAGVCIVFFIFIYLLLPETTGLNVDEVLSNHWIWRRFVRV</sequence>
<evidence type="ECO:0000313" key="10">
    <source>
        <dbReference type="Proteomes" id="UP000230069"/>
    </source>
</evidence>
<evidence type="ECO:0000256" key="6">
    <source>
        <dbReference type="ARBA" id="ARBA00023136"/>
    </source>
</evidence>
<organism evidence="9 10">
    <name type="scientific">Aquilegia coerulea</name>
    <name type="common">Rocky mountain columbine</name>
    <dbReference type="NCBI Taxonomy" id="218851"/>
    <lineage>
        <taxon>Eukaryota</taxon>
        <taxon>Viridiplantae</taxon>
        <taxon>Streptophyta</taxon>
        <taxon>Embryophyta</taxon>
        <taxon>Tracheophyta</taxon>
        <taxon>Spermatophyta</taxon>
        <taxon>Magnoliopsida</taxon>
        <taxon>Ranunculales</taxon>
        <taxon>Ranunculaceae</taxon>
        <taxon>Thalictroideae</taxon>
        <taxon>Aquilegia</taxon>
    </lineage>
</organism>
<dbReference type="OrthoDB" id="8120565at2759"/>
<dbReference type="AlphaFoldDB" id="A0A2G5EYZ6"/>
<feature type="transmembrane region" description="Helical" evidence="7">
    <location>
        <begin position="186"/>
        <end position="209"/>
    </location>
</feature>
<dbReference type="PANTHER" id="PTHR23500:SF357">
    <property type="entry name" value="IP12678P"/>
    <property type="match status" value="1"/>
</dbReference>